<dbReference type="PANTHER" id="PTHR30469">
    <property type="entry name" value="MULTIDRUG RESISTANCE PROTEIN MDTA"/>
    <property type="match status" value="1"/>
</dbReference>
<proteinExistence type="inferred from homology"/>
<accession>A0A8D5FRZ0</accession>
<dbReference type="AlphaFoldDB" id="A0A8D5FRZ0"/>
<protein>
    <submittedName>
        <fullName evidence="5">Hemolysin D</fullName>
    </submittedName>
</protein>
<keyword evidence="6" id="KW-1185">Reference proteome</keyword>
<evidence type="ECO:0000256" key="2">
    <source>
        <dbReference type="SAM" id="Coils"/>
    </source>
</evidence>
<dbReference type="Pfam" id="PF25917">
    <property type="entry name" value="BSH_RND"/>
    <property type="match status" value="1"/>
</dbReference>
<dbReference type="RefSeq" id="WP_228855527.1">
    <property type="nucleotide sequence ID" value="NZ_AP024086.1"/>
</dbReference>
<keyword evidence="3" id="KW-0472">Membrane</keyword>
<dbReference type="InterPro" id="IPR058625">
    <property type="entry name" value="MdtA-like_BSH"/>
</dbReference>
<name>A0A8D5FRZ0_9BACT</name>
<dbReference type="GO" id="GO:0015562">
    <property type="term" value="F:efflux transmembrane transporter activity"/>
    <property type="evidence" value="ECO:0007669"/>
    <property type="project" value="TreeGrafter"/>
</dbReference>
<gene>
    <name evidence="5" type="ORF">DGMP_39470</name>
</gene>
<feature type="domain" description="Multidrug resistance protein MdtA-like barrel-sandwich hybrid" evidence="4">
    <location>
        <begin position="74"/>
        <end position="214"/>
    </location>
</feature>
<evidence type="ECO:0000256" key="3">
    <source>
        <dbReference type="SAM" id="Phobius"/>
    </source>
</evidence>
<evidence type="ECO:0000313" key="5">
    <source>
        <dbReference type="EMBL" id="BCL63254.1"/>
    </source>
</evidence>
<dbReference type="InterPro" id="IPR006143">
    <property type="entry name" value="RND_pump_MFP"/>
</dbReference>
<evidence type="ECO:0000259" key="4">
    <source>
        <dbReference type="Pfam" id="PF25917"/>
    </source>
</evidence>
<organism evidence="5 6">
    <name type="scientific">Desulfomarina profundi</name>
    <dbReference type="NCBI Taxonomy" id="2772557"/>
    <lineage>
        <taxon>Bacteria</taxon>
        <taxon>Pseudomonadati</taxon>
        <taxon>Thermodesulfobacteriota</taxon>
        <taxon>Desulfobulbia</taxon>
        <taxon>Desulfobulbales</taxon>
        <taxon>Desulfobulbaceae</taxon>
        <taxon>Desulfomarina</taxon>
    </lineage>
</organism>
<reference evidence="5" key="1">
    <citation type="submission" date="2020-09" db="EMBL/GenBank/DDBJ databases">
        <title>Desulfogranum mesoprofundum gen. nov., sp. nov., a novel mesophilic, sulfate-reducing chemolithoautotroph isolated from a deep-sea hydrothermal vent chimney in the Suiyo Seamount.</title>
        <authorList>
            <person name="Hashimoto Y."/>
            <person name="Nakagawa S."/>
        </authorList>
    </citation>
    <scope>NUCLEOTIDE SEQUENCE</scope>
    <source>
        <strain evidence="5">KT2</strain>
    </source>
</reference>
<dbReference type="KEGG" id="dbk:DGMP_39470"/>
<keyword evidence="3" id="KW-1133">Transmembrane helix</keyword>
<dbReference type="NCBIfam" id="TIGR01730">
    <property type="entry name" value="RND_mfp"/>
    <property type="match status" value="1"/>
</dbReference>
<feature type="coiled-coil region" evidence="2">
    <location>
        <begin position="149"/>
        <end position="193"/>
    </location>
</feature>
<keyword evidence="2" id="KW-0175">Coiled coil</keyword>
<sequence length="404" mass="45030">MENQRRIISVLVQIFFCILVLASGSLIAIHFLNTAPGAKPKKRLPHPHPVEVETAHYTPYRVTIHAMGTVVPAREIDITAQVSGEIVKISPTFVPGGHVKKGDELLVIDSADYLLQIQEQKSSVAKAENDLALEMGNQLIARKEFEILNEEATESEKQLMLRKPQLENRRAILESARAKLARAKLDLKRTRITAPFNGIISSISTNIGALVTKSIPLARLVGTDEYWLKLTVPRDKLRWITIPDHPGEIGSHATVFTEINNRNSTSRQAQVLRLAPKLEEQGRMAVLFVSIDDPLSLKKTHKKSPRLLLGSYLSAKIEGTLLPRVIPLSRRYLHEGNTVHILSDDNILQVRKVNIIFSNREQVLVSSNIREGERIITTSLSAPVAGMALKLRDKILKKSGEATR</sequence>
<dbReference type="Proteomes" id="UP000826725">
    <property type="component" value="Chromosome"/>
</dbReference>
<dbReference type="GO" id="GO:1990281">
    <property type="term" value="C:efflux pump complex"/>
    <property type="evidence" value="ECO:0007669"/>
    <property type="project" value="TreeGrafter"/>
</dbReference>
<evidence type="ECO:0000256" key="1">
    <source>
        <dbReference type="ARBA" id="ARBA00009477"/>
    </source>
</evidence>
<dbReference type="PANTHER" id="PTHR30469:SF12">
    <property type="entry name" value="MULTIDRUG RESISTANCE PROTEIN MDTA"/>
    <property type="match status" value="1"/>
</dbReference>
<feature type="transmembrane region" description="Helical" evidence="3">
    <location>
        <begin position="7"/>
        <end position="32"/>
    </location>
</feature>
<comment type="similarity">
    <text evidence="1">Belongs to the membrane fusion protein (MFP) (TC 8.A.1) family.</text>
</comment>
<keyword evidence="3" id="KW-0812">Transmembrane</keyword>
<evidence type="ECO:0000313" key="6">
    <source>
        <dbReference type="Proteomes" id="UP000826725"/>
    </source>
</evidence>
<dbReference type="EMBL" id="AP024086">
    <property type="protein sequence ID" value="BCL63254.1"/>
    <property type="molecule type" value="Genomic_DNA"/>
</dbReference>